<protein>
    <recommendedName>
        <fullName evidence="5 15">Hypoxanthine phosphoribosyltransferase</fullName>
        <ecNumber evidence="5 15">2.4.2.8</ecNumber>
    </recommendedName>
</protein>
<evidence type="ECO:0000313" key="18">
    <source>
        <dbReference type="Proteomes" id="UP000057158"/>
    </source>
</evidence>
<evidence type="ECO:0000256" key="15">
    <source>
        <dbReference type="RuleBase" id="RU364099"/>
    </source>
</evidence>
<dbReference type="GO" id="GO:0000166">
    <property type="term" value="F:nucleotide binding"/>
    <property type="evidence" value="ECO:0007669"/>
    <property type="project" value="UniProtKB-KW"/>
</dbReference>
<dbReference type="SUPFAM" id="SSF53271">
    <property type="entry name" value="PRTase-like"/>
    <property type="match status" value="1"/>
</dbReference>
<dbReference type="Proteomes" id="UP000057158">
    <property type="component" value="Chromosome"/>
</dbReference>
<dbReference type="Pfam" id="PF00156">
    <property type="entry name" value="Pribosyltran"/>
    <property type="match status" value="1"/>
</dbReference>
<keyword evidence="8 15" id="KW-0808">Transferase</keyword>
<keyword evidence="7 15" id="KW-0328">Glycosyltransferase</keyword>
<accession>A0A0M5INY8</accession>
<keyword evidence="6 15" id="KW-0963">Cytoplasm</keyword>
<dbReference type="PATRIC" id="fig|1603606.3.peg.2642"/>
<proteinExistence type="inferred from homology"/>
<comment type="cofactor">
    <cofactor evidence="1 15">
        <name>Mg(2+)</name>
        <dbReference type="ChEBI" id="CHEBI:18420"/>
    </cofactor>
</comment>
<comment type="catalytic activity">
    <reaction evidence="14">
        <text>IMP + diphosphate = hypoxanthine + 5-phospho-alpha-D-ribose 1-diphosphate</text>
        <dbReference type="Rhea" id="RHEA:17973"/>
        <dbReference type="ChEBI" id="CHEBI:17368"/>
        <dbReference type="ChEBI" id="CHEBI:33019"/>
        <dbReference type="ChEBI" id="CHEBI:58017"/>
        <dbReference type="ChEBI" id="CHEBI:58053"/>
        <dbReference type="EC" id="2.4.2.8"/>
    </reaction>
    <physiologicalReaction direction="right-to-left" evidence="14">
        <dbReference type="Rhea" id="RHEA:17975"/>
    </physiologicalReaction>
</comment>
<dbReference type="GO" id="GO:0000287">
    <property type="term" value="F:magnesium ion binding"/>
    <property type="evidence" value="ECO:0007669"/>
    <property type="project" value="TreeGrafter"/>
</dbReference>
<comment type="subcellular location">
    <subcellularLocation>
        <location evidence="2 15">Cytoplasm</location>
    </subcellularLocation>
</comment>
<dbReference type="PANTHER" id="PTHR43340:SF1">
    <property type="entry name" value="HYPOXANTHINE PHOSPHORIBOSYLTRANSFERASE"/>
    <property type="match status" value="1"/>
</dbReference>
<dbReference type="EMBL" id="CP010802">
    <property type="protein sequence ID" value="ALC17198.1"/>
    <property type="molecule type" value="Genomic_DNA"/>
</dbReference>
<evidence type="ECO:0000256" key="12">
    <source>
        <dbReference type="ARBA" id="ARBA00022842"/>
    </source>
</evidence>
<keyword evidence="9 15" id="KW-0479">Metal-binding</keyword>
<dbReference type="GO" id="GO:0005829">
    <property type="term" value="C:cytosol"/>
    <property type="evidence" value="ECO:0007669"/>
    <property type="project" value="TreeGrafter"/>
</dbReference>
<comment type="similarity">
    <text evidence="4 15">Belongs to the purine/pyrimidine phosphoribosyltransferase family.</text>
</comment>
<evidence type="ECO:0000259" key="16">
    <source>
        <dbReference type="Pfam" id="PF00156"/>
    </source>
</evidence>
<evidence type="ECO:0000256" key="10">
    <source>
        <dbReference type="ARBA" id="ARBA00022726"/>
    </source>
</evidence>
<feature type="domain" description="Phosphoribosyltransferase" evidence="16">
    <location>
        <begin position="11"/>
        <end position="159"/>
    </location>
</feature>
<evidence type="ECO:0000256" key="7">
    <source>
        <dbReference type="ARBA" id="ARBA00022676"/>
    </source>
</evidence>
<dbReference type="STRING" id="1603606.DSOUD_2445"/>
<dbReference type="InterPro" id="IPR000836">
    <property type="entry name" value="PRTase_dom"/>
</dbReference>
<keyword evidence="11 15" id="KW-0547">Nucleotide-binding</keyword>
<dbReference type="InterPro" id="IPR050408">
    <property type="entry name" value="HGPRT"/>
</dbReference>
<dbReference type="GO" id="GO:0046100">
    <property type="term" value="P:hypoxanthine metabolic process"/>
    <property type="evidence" value="ECO:0007669"/>
    <property type="project" value="TreeGrafter"/>
</dbReference>
<evidence type="ECO:0000256" key="9">
    <source>
        <dbReference type="ARBA" id="ARBA00022723"/>
    </source>
</evidence>
<evidence type="ECO:0000256" key="2">
    <source>
        <dbReference type="ARBA" id="ARBA00004496"/>
    </source>
</evidence>
<dbReference type="Gene3D" id="3.40.50.2020">
    <property type="match status" value="1"/>
</dbReference>
<evidence type="ECO:0000256" key="11">
    <source>
        <dbReference type="ARBA" id="ARBA00022741"/>
    </source>
</evidence>
<dbReference type="OrthoDB" id="9802824at2"/>
<comment type="pathway">
    <text evidence="3 15">Purine metabolism; IMP biosynthesis via salvage pathway; IMP from hypoxanthine: step 1/1.</text>
</comment>
<dbReference type="GO" id="GO:0004422">
    <property type="term" value="F:hypoxanthine phosphoribosyltransferase activity"/>
    <property type="evidence" value="ECO:0007669"/>
    <property type="project" value="InterPro"/>
</dbReference>
<dbReference type="GO" id="GO:0006166">
    <property type="term" value="P:purine ribonucleoside salvage"/>
    <property type="evidence" value="ECO:0007669"/>
    <property type="project" value="UniProtKB-KW"/>
</dbReference>
<dbReference type="InterPro" id="IPR005904">
    <property type="entry name" value="Hxn_phspho_trans"/>
</dbReference>
<reference evidence="17 18" key="1">
    <citation type="submission" date="2015-07" db="EMBL/GenBank/DDBJ databases">
        <title>Isolation and Genomic Characterization of a Novel Halophilic Metal-Reducing Deltaproteobacterium from the Deep Subsurface.</title>
        <authorList>
            <person name="Badalamenti J.P."/>
            <person name="Summers Z.M."/>
            <person name="Gralnick J.A."/>
            <person name="Bond D.R."/>
        </authorList>
    </citation>
    <scope>NUCLEOTIDE SEQUENCE [LARGE SCALE GENOMIC DNA]</scope>
    <source>
        <strain evidence="17 18">WTL</strain>
    </source>
</reference>
<evidence type="ECO:0000256" key="4">
    <source>
        <dbReference type="ARBA" id="ARBA00008391"/>
    </source>
</evidence>
<evidence type="ECO:0000256" key="13">
    <source>
        <dbReference type="ARBA" id="ARBA00048811"/>
    </source>
</evidence>
<dbReference type="PANTHER" id="PTHR43340">
    <property type="entry name" value="HYPOXANTHINE-GUANINE PHOSPHORIBOSYLTRANSFERASE"/>
    <property type="match status" value="1"/>
</dbReference>
<evidence type="ECO:0000256" key="6">
    <source>
        <dbReference type="ARBA" id="ARBA00022490"/>
    </source>
</evidence>
<name>A0A0M5INY8_9BACT</name>
<keyword evidence="12 15" id="KW-0460">Magnesium</keyword>
<evidence type="ECO:0000256" key="3">
    <source>
        <dbReference type="ARBA" id="ARBA00004669"/>
    </source>
</evidence>
<evidence type="ECO:0000256" key="1">
    <source>
        <dbReference type="ARBA" id="ARBA00001946"/>
    </source>
</evidence>
<dbReference type="GO" id="GO:0006178">
    <property type="term" value="P:guanine salvage"/>
    <property type="evidence" value="ECO:0007669"/>
    <property type="project" value="TreeGrafter"/>
</dbReference>
<dbReference type="EC" id="2.4.2.8" evidence="5 15"/>
<dbReference type="InterPro" id="IPR029057">
    <property type="entry name" value="PRTase-like"/>
</dbReference>
<gene>
    <name evidence="17" type="ORF">DSOUD_2445</name>
</gene>
<dbReference type="GO" id="GO:0052657">
    <property type="term" value="F:guanine phosphoribosyltransferase activity"/>
    <property type="evidence" value="ECO:0007669"/>
    <property type="project" value="UniProtKB-ARBA"/>
</dbReference>
<evidence type="ECO:0000256" key="14">
    <source>
        <dbReference type="ARBA" id="ARBA00049402"/>
    </source>
</evidence>
<dbReference type="GO" id="GO:0032263">
    <property type="term" value="P:GMP salvage"/>
    <property type="evidence" value="ECO:0007669"/>
    <property type="project" value="TreeGrafter"/>
</dbReference>
<comment type="catalytic activity">
    <reaction evidence="13">
        <text>GMP + diphosphate = guanine + 5-phospho-alpha-D-ribose 1-diphosphate</text>
        <dbReference type="Rhea" id="RHEA:25424"/>
        <dbReference type="ChEBI" id="CHEBI:16235"/>
        <dbReference type="ChEBI" id="CHEBI:33019"/>
        <dbReference type="ChEBI" id="CHEBI:58017"/>
        <dbReference type="ChEBI" id="CHEBI:58115"/>
        <dbReference type="EC" id="2.4.2.8"/>
    </reaction>
    <physiologicalReaction direction="right-to-left" evidence="13">
        <dbReference type="Rhea" id="RHEA:25426"/>
    </physiologicalReaction>
</comment>
<evidence type="ECO:0000256" key="5">
    <source>
        <dbReference type="ARBA" id="ARBA00011895"/>
    </source>
</evidence>
<dbReference type="GO" id="GO:0032264">
    <property type="term" value="P:IMP salvage"/>
    <property type="evidence" value="ECO:0007669"/>
    <property type="project" value="UniProtKB-UniPathway"/>
</dbReference>
<keyword evidence="10 15" id="KW-0660">Purine salvage</keyword>
<evidence type="ECO:0000256" key="8">
    <source>
        <dbReference type="ARBA" id="ARBA00022679"/>
    </source>
</evidence>
<dbReference type="FunFam" id="3.40.50.2020:FF:000006">
    <property type="entry name" value="Hypoxanthine phosphoribosyltransferase"/>
    <property type="match status" value="1"/>
</dbReference>
<dbReference type="UniPathway" id="UPA00591">
    <property type="reaction ID" value="UER00648"/>
</dbReference>
<evidence type="ECO:0000313" key="17">
    <source>
        <dbReference type="EMBL" id="ALC17198.1"/>
    </source>
</evidence>
<organism evidence="17 18">
    <name type="scientific">Desulfuromonas soudanensis</name>
    <dbReference type="NCBI Taxonomy" id="1603606"/>
    <lineage>
        <taxon>Bacteria</taxon>
        <taxon>Pseudomonadati</taxon>
        <taxon>Thermodesulfobacteriota</taxon>
        <taxon>Desulfuromonadia</taxon>
        <taxon>Desulfuromonadales</taxon>
        <taxon>Desulfuromonadaceae</taxon>
        <taxon>Desulfuromonas</taxon>
    </lineage>
</organism>
<dbReference type="AlphaFoldDB" id="A0A0M5INY8"/>
<dbReference type="KEGG" id="des:DSOUD_2445"/>
<dbReference type="RefSeq" id="WP_053551227.1">
    <property type="nucleotide sequence ID" value="NZ_CP010802.1"/>
</dbReference>
<sequence length="175" mass="19873">MSDPILKLLYSREQIASQVHRIAAEISHDYRDQEVLLVGVLKGSFLFIADLVRSITSPLVVDFVRLASYGSETQSSGIVEIRKDLEMPIRGRDVIIVEDIVDSGLTLETLYHRLMQRGPRSLKICTLIDKKARREVAIEPDYVGITMDDGFIIGYGLDYDERYRNLPDIYLVEGP</sequence>
<dbReference type="CDD" id="cd06223">
    <property type="entry name" value="PRTases_typeI"/>
    <property type="match status" value="1"/>
</dbReference>
<dbReference type="NCBIfam" id="TIGR01203">
    <property type="entry name" value="HGPRTase"/>
    <property type="match status" value="1"/>
</dbReference>
<keyword evidence="18" id="KW-1185">Reference proteome</keyword>